<gene>
    <name evidence="5" type="ORF">SAMN06265827_10557</name>
</gene>
<feature type="compositionally biased region" description="Basic and acidic residues" evidence="2">
    <location>
        <begin position="207"/>
        <end position="216"/>
    </location>
</feature>
<accession>A0A285G6N5</accession>
<name>A0A285G6N5_9FIRM</name>
<keyword evidence="3" id="KW-1133">Transmembrane helix</keyword>
<organism evidence="5 6">
    <name type="scientific">Orenia metallireducens</name>
    <dbReference type="NCBI Taxonomy" id="1413210"/>
    <lineage>
        <taxon>Bacteria</taxon>
        <taxon>Bacillati</taxon>
        <taxon>Bacillota</taxon>
        <taxon>Clostridia</taxon>
        <taxon>Halanaerobiales</taxon>
        <taxon>Halobacteroidaceae</taxon>
        <taxon>Orenia</taxon>
    </lineage>
</organism>
<keyword evidence="1" id="KW-0175">Coiled coil</keyword>
<feature type="compositionally biased region" description="Basic and acidic residues" evidence="2">
    <location>
        <begin position="166"/>
        <end position="176"/>
    </location>
</feature>
<evidence type="ECO:0000313" key="6">
    <source>
        <dbReference type="Proteomes" id="UP000219573"/>
    </source>
</evidence>
<dbReference type="EMBL" id="OBDZ01000005">
    <property type="protein sequence ID" value="SNY19048.1"/>
    <property type="molecule type" value="Genomic_DNA"/>
</dbReference>
<keyword evidence="6" id="KW-1185">Reference proteome</keyword>
<feature type="region of interest" description="Disordered" evidence="2">
    <location>
        <begin position="160"/>
        <end position="257"/>
    </location>
</feature>
<evidence type="ECO:0000256" key="2">
    <source>
        <dbReference type="SAM" id="MobiDB-lite"/>
    </source>
</evidence>
<evidence type="ECO:0000256" key="3">
    <source>
        <dbReference type="SAM" id="Phobius"/>
    </source>
</evidence>
<dbReference type="AlphaFoldDB" id="A0A285G6N5"/>
<feature type="coiled-coil region" evidence="1">
    <location>
        <begin position="79"/>
        <end position="143"/>
    </location>
</feature>
<feature type="transmembrane region" description="Helical" evidence="3">
    <location>
        <begin position="7"/>
        <end position="25"/>
    </location>
</feature>
<feature type="domain" description="Bypass of forespore C C-terminal" evidence="4">
    <location>
        <begin position="260"/>
        <end position="325"/>
    </location>
</feature>
<dbReference type="RefSeq" id="WP_097016897.1">
    <property type="nucleotide sequence ID" value="NZ_OBDZ01000005.1"/>
</dbReference>
<proteinExistence type="predicted"/>
<dbReference type="InterPro" id="IPR015050">
    <property type="entry name" value="BofC_C"/>
</dbReference>
<dbReference type="OrthoDB" id="2082016at2"/>
<keyword evidence="3" id="KW-0812">Transmembrane</keyword>
<evidence type="ECO:0000256" key="1">
    <source>
        <dbReference type="SAM" id="Coils"/>
    </source>
</evidence>
<dbReference type="Gene3D" id="3.30.70.1740">
    <property type="entry name" value="Bypass-of-forespore C, C-terminal domain"/>
    <property type="match status" value="1"/>
</dbReference>
<keyword evidence="3" id="KW-0472">Membrane</keyword>
<dbReference type="InterPro" id="IPR038117">
    <property type="entry name" value="BofC_C_sf"/>
</dbReference>
<reference evidence="6" key="1">
    <citation type="submission" date="2017-09" db="EMBL/GenBank/DDBJ databases">
        <authorList>
            <person name="Varghese N."/>
            <person name="Submissions S."/>
        </authorList>
    </citation>
    <scope>NUCLEOTIDE SEQUENCE [LARGE SCALE GENOMIC DNA]</scope>
    <source>
        <strain evidence="6">MSL47</strain>
    </source>
</reference>
<dbReference type="Proteomes" id="UP000219573">
    <property type="component" value="Unassembled WGS sequence"/>
</dbReference>
<protein>
    <submittedName>
        <fullName evidence="5">BofC C-terminal domain-containing protein</fullName>
    </submittedName>
</protein>
<sequence>MKHLNKLMIIPIIIGMIAGLTYLILDTTINNKKPNKNREELVEEDFYQQQEDNLGDEKQEDVAKVSEVEEEIEKNLTILELVKKEEKRINQKLEAATNIKLSEGLKYLLERLNHSSKNTKQENRLLESILEVAKEKMEDNKNKTKSDEIIIEINEEDLVKNQQKRSAKEEETKIEDSTSDTDDFFSWLNEDSNNQSILDDINEDSSEQDKDKERIDNNQALDEDDTDNEDKEQELKKQGDDSLESESQEDNSEDKEQLEIKNKLFLGVKDGYVAIYKGDSLEAKELVELRKDIPVKKLSEKDKKELLKGIEVANQEELLTVLEGLVSIINE</sequence>
<dbReference type="Pfam" id="PF08955">
    <property type="entry name" value="BofC_C"/>
    <property type="match status" value="1"/>
</dbReference>
<evidence type="ECO:0000259" key="4">
    <source>
        <dbReference type="Pfam" id="PF08955"/>
    </source>
</evidence>
<feature type="compositionally biased region" description="Acidic residues" evidence="2">
    <location>
        <begin position="241"/>
        <end position="253"/>
    </location>
</feature>
<feature type="compositionally biased region" description="Acidic residues" evidence="2">
    <location>
        <begin position="221"/>
        <end position="232"/>
    </location>
</feature>
<evidence type="ECO:0000313" key="5">
    <source>
        <dbReference type="EMBL" id="SNY19048.1"/>
    </source>
</evidence>